<dbReference type="InterPro" id="IPR051310">
    <property type="entry name" value="MCP_chemotaxis"/>
</dbReference>
<dbReference type="PROSITE" id="PS50111">
    <property type="entry name" value="CHEMOTAXIS_TRANSDUC_2"/>
    <property type="match status" value="1"/>
</dbReference>
<dbReference type="Pfam" id="PF00015">
    <property type="entry name" value="MCPsignal"/>
    <property type="match status" value="1"/>
</dbReference>
<keyword evidence="3" id="KW-0807">Transducer</keyword>
<dbReference type="SUPFAM" id="SSF58104">
    <property type="entry name" value="Methyl-accepting chemotaxis protein (MCP) signaling domain"/>
    <property type="match status" value="1"/>
</dbReference>
<dbReference type="CDD" id="cd11386">
    <property type="entry name" value="MCP_signal"/>
    <property type="match status" value="1"/>
</dbReference>
<evidence type="ECO:0000256" key="3">
    <source>
        <dbReference type="PROSITE-ProRule" id="PRU00284"/>
    </source>
</evidence>
<dbReference type="PROSITE" id="PS01295">
    <property type="entry name" value="ISPD"/>
    <property type="match status" value="1"/>
</dbReference>
<evidence type="ECO:0000259" key="5">
    <source>
        <dbReference type="PROSITE" id="PS50111"/>
    </source>
</evidence>
<dbReference type="InterPro" id="IPR018294">
    <property type="entry name" value="ISPD_synthase_CS"/>
</dbReference>
<keyword evidence="4" id="KW-0812">Transmembrane</keyword>
<dbReference type="RefSeq" id="WP_223988293.1">
    <property type="nucleotide sequence ID" value="NZ_CAJZAG010000004.1"/>
</dbReference>
<dbReference type="SMART" id="SM00304">
    <property type="entry name" value="HAMP"/>
    <property type="match status" value="1"/>
</dbReference>
<feature type="domain" description="HAMP" evidence="6">
    <location>
        <begin position="83"/>
        <end position="135"/>
    </location>
</feature>
<evidence type="ECO:0000256" key="1">
    <source>
        <dbReference type="ARBA" id="ARBA00022481"/>
    </source>
</evidence>
<dbReference type="InterPro" id="IPR004090">
    <property type="entry name" value="Chemotax_Me-accpt_rcpt"/>
</dbReference>
<keyword evidence="8" id="KW-1185">Reference proteome</keyword>
<keyword evidence="4" id="KW-0472">Membrane</keyword>
<dbReference type="PANTHER" id="PTHR43531">
    <property type="entry name" value="PROTEIN ICFG"/>
    <property type="match status" value="1"/>
</dbReference>
<keyword evidence="1" id="KW-0488">Methylation</keyword>
<feature type="transmembrane region" description="Helical" evidence="4">
    <location>
        <begin position="62"/>
        <end position="82"/>
    </location>
</feature>
<comment type="caution">
    <text evidence="7">The sequence shown here is derived from an EMBL/GenBank/DDBJ whole genome shotgun (WGS) entry which is preliminary data.</text>
</comment>
<organism evidence="7 8">
    <name type="scientific">Cupriavidus pampae</name>
    <dbReference type="NCBI Taxonomy" id="659251"/>
    <lineage>
        <taxon>Bacteria</taxon>
        <taxon>Pseudomonadati</taxon>
        <taxon>Pseudomonadota</taxon>
        <taxon>Betaproteobacteria</taxon>
        <taxon>Burkholderiales</taxon>
        <taxon>Burkholderiaceae</taxon>
        <taxon>Cupriavidus</taxon>
    </lineage>
</organism>
<dbReference type="InterPro" id="IPR004089">
    <property type="entry name" value="MCPsignal_dom"/>
</dbReference>
<comment type="similarity">
    <text evidence="2">Belongs to the methyl-accepting chemotaxis (MCP) protein family.</text>
</comment>
<dbReference type="PRINTS" id="PR00260">
    <property type="entry name" value="CHEMTRNSDUCR"/>
</dbReference>
<sequence>MALTNLSIRARIGIAFGALLIVMAITMAVALSRVAQLEDKLAAQPPASQTVSTAADDSTRTIVYSLGVLALLISVVAAISIVRGIESPLAEAVYIAETVAAGDLSKEFETDRGGEFGRLLGGMGEMEDMLTDLVTRIKASTDAISVASHEIAAGNTDLSQRTEEQAATLEETASSMSELTSMVKLNTDRARTANTLAGDASGIAERGGALVGSVVKTMEAINTSSRKVTDIIAVIEGIAFQTNILALNAAVEAARAGEQGRGFAVVAGEVRTLAQRSAAAAKEINVLISDSARQVESGSTLVGQAGDTMQEIVQAVRRVTQILSEIATASDHQSAGIAQVNEAVAQMDAVTQQNAALVEQAAAASAALAGQAQQLQSVVGEFKLEDEPEARRPRHALAHA</sequence>
<evidence type="ECO:0008006" key="9">
    <source>
        <dbReference type="Google" id="ProtNLM"/>
    </source>
</evidence>
<feature type="domain" description="Methyl-accepting transducer" evidence="5">
    <location>
        <begin position="140"/>
        <end position="369"/>
    </location>
</feature>
<protein>
    <recommendedName>
        <fullName evidence="9">HAMP domain-containing protein</fullName>
    </recommendedName>
</protein>
<evidence type="ECO:0000256" key="2">
    <source>
        <dbReference type="ARBA" id="ARBA00029447"/>
    </source>
</evidence>
<dbReference type="PROSITE" id="PS50885">
    <property type="entry name" value="HAMP"/>
    <property type="match status" value="1"/>
</dbReference>
<accession>A0ABN7YFN8</accession>
<evidence type="ECO:0000259" key="6">
    <source>
        <dbReference type="PROSITE" id="PS50885"/>
    </source>
</evidence>
<gene>
    <name evidence="7" type="ORF">LMG32289_02409</name>
</gene>
<dbReference type="PANTHER" id="PTHR43531:SF14">
    <property type="entry name" value="METHYL-ACCEPTING CHEMOTAXIS PROTEIN I-RELATED"/>
    <property type="match status" value="1"/>
</dbReference>
<feature type="transmembrane region" description="Helical" evidence="4">
    <location>
        <begin position="12"/>
        <end position="31"/>
    </location>
</feature>
<keyword evidence="4" id="KW-1133">Transmembrane helix</keyword>
<proteinExistence type="inferred from homology"/>
<dbReference type="SMART" id="SM00283">
    <property type="entry name" value="MA"/>
    <property type="match status" value="1"/>
</dbReference>
<evidence type="ECO:0000256" key="4">
    <source>
        <dbReference type="SAM" id="Phobius"/>
    </source>
</evidence>
<dbReference type="InterPro" id="IPR003660">
    <property type="entry name" value="HAMP_dom"/>
</dbReference>
<name>A0ABN7YFN8_9BURK</name>
<dbReference type="Proteomes" id="UP000706525">
    <property type="component" value="Unassembled WGS sequence"/>
</dbReference>
<reference evidence="7 8" key="1">
    <citation type="submission" date="2021-08" db="EMBL/GenBank/DDBJ databases">
        <authorList>
            <person name="Peeters C."/>
        </authorList>
    </citation>
    <scope>NUCLEOTIDE SEQUENCE [LARGE SCALE GENOMIC DNA]</scope>
    <source>
        <strain evidence="7 8">LMG 32289</strain>
    </source>
</reference>
<evidence type="ECO:0000313" key="7">
    <source>
        <dbReference type="EMBL" id="CAG9171531.1"/>
    </source>
</evidence>
<dbReference type="EMBL" id="CAJZAG010000004">
    <property type="protein sequence ID" value="CAG9171531.1"/>
    <property type="molecule type" value="Genomic_DNA"/>
</dbReference>
<evidence type="ECO:0000313" key="8">
    <source>
        <dbReference type="Proteomes" id="UP000706525"/>
    </source>
</evidence>
<dbReference type="Gene3D" id="1.10.287.950">
    <property type="entry name" value="Methyl-accepting chemotaxis protein"/>
    <property type="match status" value="1"/>
</dbReference>